<comment type="caution">
    <text evidence="2">The sequence shown here is derived from an EMBL/GenBank/DDBJ whole genome shotgun (WGS) entry which is preliminary data.</text>
</comment>
<protein>
    <submittedName>
        <fullName evidence="2">Uncharacterized protein</fullName>
    </submittedName>
</protein>
<gene>
    <name evidence="2" type="ORF">E2C01_055979</name>
</gene>
<keyword evidence="3" id="KW-1185">Reference proteome</keyword>
<accession>A0A5B7GSV5</accession>
<dbReference type="AlphaFoldDB" id="A0A5B7GSV5"/>
<sequence>MLRSSVLVFGNPCLVSRGRFKGVTEEQLQEGDFPGFARLRADGVRAPYLPQAAASSPLPPAASSTTSQPPAATLLAGK</sequence>
<evidence type="ECO:0000256" key="1">
    <source>
        <dbReference type="SAM" id="MobiDB-lite"/>
    </source>
</evidence>
<organism evidence="2 3">
    <name type="scientific">Portunus trituberculatus</name>
    <name type="common">Swimming crab</name>
    <name type="synonym">Neptunus trituberculatus</name>
    <dbReference type="NCBI Taxonomy" id="210409"/>
    <lineage>
        <taxon>Eukaryota</taxon>
        <taxon>Metazoa</taxon>
        <taxon>Ecdysozoa</taxon>
        <taxon>Arthropoda</taxon>
        <taxon>Crustacea</taxon>
        <taxon>Multicrustacea</taxon>
        <taxon>Malacostraca</taxon>
        <taxon>Eumalacostraca</taxon>
        <taxon>Eucarida</taxon>
        <taxon>Decapoda</taxon>
        <taxon>Pleocyemata</taxon>
        <taxon>Brachyura</taxon>
        <taxon>Eubrachyura</taxon>
        <taxon>Portunoidea</taxon>
        <taxon>Portunidae</taxon>
        <taxon>Portuninae</taxon>
        <taxon>Portunus</taxon>
    </lineage>
</organism>
<evidence type="ECO:0000313" key="2">
    <source>
        <dbReference type="EMBL" id="MPC61902.1"/>
    </source>
</evidence>
<dbReference type="Proteomes" id="UP000324222">
    <property type="component" value="Unassembled WGS sequence"/>
</dbReference>
<feature type="region of interest" description="Disordered" evidence="1">
    <location>
        <begin position="50"/>
        <end position="78"/>
    </location>
</feature>
<name>A0A5B7GSV5_PORTR</name>
<proteinExistence type="predicted"/>
<reference evidence="2 3" key="1">
    <citation type="submission" date="2019-05" db="EMBL/GenBank/DDBJ databases">
        <title>Another draft genome of Portunus trituberculatus and its Hox gene families provides insights of decapod evolution.</title>
        <authorList>
            <person name="Jeong J.-H."/>
            <person name="Song I."/>
            <person name="Kim S."/>
            <person name="Choi T."/>
            <person name="Kim D."/>
            <person name="Ryu S."/>
            <person name="Kim W."/>
        </authorList>
    </citation>
    <scope>NUCLEOTIDE SEQUENCE [LARGE SCALE GENOMIC DNA]</scope>
    <source>
        <tissue evidence="2">Muscle</tissue>
    </source>
</reference>
<dbReference type="EMBL" id="VSRR010019076">
    <property type="protein sequence ID" value="MPC61902.1"/>
    <property type="molecule type" value="Genomic_DNA"/>
</dbReference>
<evidence type="ECO:0000313" key="3">
    <source>
        <dbReference type="Proteomes" id="UP000324222"/>
    </source>
</evidence>